<protein>
    <submittedName>
        <fullName evidence="2">Uncharacterized protein</fullName>
    </submittedName>
</protein>
<evidence type="ECO:0000256" key="1">
    <source>
        <dbReference type="SAM" id="MobiDB-lite"/>
    </source>
</evidence>
<proteinExistence type="predicted"/>
<dbReference type="AlphaFoldDB" id="A0A7J9EWN3"/>
<name>A0A7J9EWN3_9ROSI</name>
<evidence type="ECO:0000313" key="2">
    <source>
        <dbReference type="EMBL" id="MBA0777453.1"/>
    </source>
</evidence>
<keyword evidence="3" id="KW-1185">Reference proteome</keyword>
<reference evidence="2 3" key="1">
    <citation type="journal article" date="2019" name="Genome Biol. Evol.">
        <title>Insights into the evolution of the New World diploid cottons (Gossypium, subgenus Houzingenia) based on genome sequencing.</title>
        <authorList>
            <person name="Grover C.E."/>
            <person name="Arick M.A. 2nd"/>
            <person name="Thrash A."/>
            <person name="Conover J.L."/>
            <person name="Sanders W.S."/>
            <person name="Peterson D.G."/>
            <person name="Frelichowski J.E."/>
            <person name="Scheffler J.A."/>
            <person name="Scheffler B.E."/>
            <person name="Wendel J.F."/>
        </authorList>
    </citation>
    <scope>NUCLEOTIDE SEQUENCE [LARGE SCALE GENOMIC DNA]</scope>
    <source>
        <strain evidence="2">8</strain>
        <tissue evidence="2">Leaf</tissue>
    </source>
</reference>
<sequence length="304" mass="34457">MESIERENKEGRGGDRQLENSRNSSNPGSNNNRKIEDVEYFDLLEKDIVRSSINGIPAIYFSERINQILIKDIEHTMVIKLLGRNIGYAALQKKIGFMLGAMDCLWPISYSATIRYGFQPLATLPECGYGMDSSPRPVGTYVQKEDPMGNRGNDRHTQDIFPKSKNEHIKVGGEVAMEDGSTRKEPVLDNGRPLASVYGPWILVEKGITIGQKEEGSVAAILGRRRRATQDFSLWKPEIVKQDMRRLGQIQRFSWAKREWSLWVKGRNSSDERLNRYNGLHGAIGGSLEGKAQHDSSRDFRPQF</sequence>
<gene>
    <name evidence="2" type="ORF">Gotri_005470</name>
</gene>
<accession>A0A7J9EWN3</accession>
<dbReference type="Proteomes" id="UP000593568">
    <property type="component" value="Unassembled WGS sequence"/>
</dbReference>
<evidence type="ECO:0000313" key="3">
    <source>
        <dbReference type="Proteomes" id="UP000593568"/>
    </source>
</evidence>
<comment type="caution">
    <text evidence="2">The sequence shown here is derived from an EMBL/GenBank/DDBJ whole genome shotgun (WGS) entry which is preliminary data.</text>
</comment>
<organism evidence="2 3">
    <name type="scientific">Gossypium trilobum</name>
    <dbReference type="NCBI Taxonomy" id="34281"/>
    <lineage>
        <taxon>Eukaryota</taxon>
        <taxon>Viridiplantae</taxon>
        <taxon>Streptophyta</taxon>
        <taxon>Embryophyta</taxon>
        <taxon>Tracheophyta</taxon>
        <taxon>Spermatophyta</taxon>
        <taxon>Magnoliopsida</taxon>
        <taxon>eudicotyledons</taxon>
        <taxon>Gunneridae</taxon>
        <taxon>Pentapetalae</taxon>
        <taxon>rosids</taxon>
        <taxon>malvids</taxon>
        <taxon>Malvales</taxon>
        <taxon>Malvaceae</taxon>
        <taxon>Malvoideae</taxon>
        <taxon>Gossypium</taxon>
    </lineage>
</organism>
<feature type="region of interest" description="Disordered" evidence="1">
    <location>
        <begin position="1"/>
        <end position="33"/>
    </location>
</feature>
<feature type="compositionally biased region" description="Basic and acidic residues" evidence="1">
    <location>
        <begin position="1"/>
        <end position="19"/>
    </location>
</feature>
<feature type="compositionally biased region" description="Low complexity" evidence="1">
    <location>
        <begin position="20"/>
        <end position="32"/>
    </location>
</feature>
<dbReference type="EMBL" id="JABEZW010000010">
    <property type="protein sequence ID" value="MBA0777453.1"/>
    <property type="molecule type" value="Genomic_DNA"/>
</dbReference>